<sequence>MKILTARLALEDRFWSRTTLRSLPEALDDICGIWLKRYGCGTHFSSKQSPNGNSAFTAESEISFQLDSIYENFVGNLAVISETREEASFEVRFESFLRLTCRVFRKDRRGIICLG</sequence>
<organism evidence="1 2">
    <name type="scientific">Solanum commersonii</name>
    <name type="common">Commerson's wild potato</name>
    <name type="synonym">Commerson's nightshade</name>
    <dbReference type="NCBI Taxonomy" id="4109"/>
    <lineage>
        <taxon>Eukaryota</taxon>
        <taxon>Viridiplantae</taxon>
        <taxon>Streptophyta</taxon>
        <taxon>Embryophyta</taxon>
        <taxon>Tracheophyta</taxon>
        <taxon>Spermatophyta</taxon>
        <taxon>Magnoliopsida</taxon>
        <taxon>eudicotyledons</taxon>
        <taxon>Gunneridae</taxon>
        <taxon>Pentapetalae</taxon>
        <taxon>asterids</taxon>
        <taxon>lamiids</taxon>
        <taxon>Solanales</taxon>
        <taxon>Solanaceae</taxon>
        <taxon>Solanoideae</taxon>
        <taxon>Solaneae</taxon>
        <taxon>Solanum</taxon>
    </lineage>
</organism>
<reference evidence="1 2" key="1">
    <citation type="submission" date="2020-09" db="EMBL/GenBank/DDBJ databases">
        <title>De no assembly of potato wild relative species, Solanum commersonii.</title>
        <authorList>
            <person name="Cho K."/>
        </authorList>
    </citation>
    <scope>NUCLEOTIDE SEQUENCE [LARGE SCALE GENOMIC DNA]</scope>
    <source>
        <strain evidence="1">LZ3.2</strain>
        <tissue evidence="1">Leaf</tissue>
    </source>
</reference>
<protein>
    <submittedName>
        <fullName evidence="1">Uncharacterized protein</fullName>
    </submittedName>
</protein>
<accession>A0A9J5ZQZ0</accession>
<evidence type="ECO:0000313" key="1">
    <source>
        <dbReference type="EMBL" id="KAG5614455.1"/>
    </source>
</evidence>
<keyword evidence="2" id="KW-1185">Reference proteome</keyword>
<name>A0A9J5ZQZ0_SOLCO</name>
<comment type="caution">
    <text evidence="1">The sequence shown here is derived from an EMBL/GenBank/DDBJ whole genome shotgun (WGS) entry which is preliminary data.</text>
</comment>
<gene>
    <name evidence="1" type="ORF">H5410_014279</name>
</gene>
<proteinExistence type="predicted"/>
<dbReference type="EMBL" id="JACXVP010000003">
    <property type="protein sequence ID" value="KAG5614455.1"/>
    <property type="molecule type" value="Genomic_DNA"/>
</dbReference>
<evidence type="ECO:0000313" key="2">
    <source>
        <dbReference type="Proteomes" id="UP000824120"/>
    </source>
</evidence>
<dbReference type="AlphaFoldDB" id="A0A9J5ZQZ0"/>
<dbReference type="Proteomes" id="UP000824120">
    <property type="component" value="Chromosome 3"/>
</dbReference>